<dbReference type="Pfam" id="PF01613">
    <property type="entry name" value="Flavin_Reduct"/>
    <property type="match status" value="1"/>
</dbReference>
<dbReference type="SMART" id="SM00903">
    <property type="entry name" value="Flavin_Reduct"/>
    <property type="match status" value="1"/>
</dbReference>
<accession>A0ABS5L0Q1</accession>
<dbReference type="InterPro" id="IPR012349">
    <property type="entry name" value="Split_barrel_FMN-bd"/>
</dbReference>
<sequence>MTDEFIDFIDDAHDIRRVFGDIPSTVAAVGAVVDGTPVTMVVSSFTVGVSHEPPMVSVAIQRTSTTWPVLARAARLGVSVLGESHASKTRQLASRDSAGRLADIAWHQNENGAIFLEGSPIWLECFTQHEYPAGDHAIIVLRVERVHREARNRALVWTRDRASC</sequence>
<reference evidence="4 5" key="1">
    <citation type="submission" date="2020-02" db="EMBL/GenBank/DDBJ databases">
        <title>Acidophilic actinobacteria isolated from forest soil.</title>
        <authorList>
            <person name="Golinska P."/>
        </authorList>
    </citation>
    <scope>NUCLEOTIDE SEQUENCE [LARGE SCALE GENOMIC DNA]</scope>
    <source>
        <strain evidence="4 5">NL8</strain>
    </source>
</reference>
<organism evidence="4 5">
    <name type="scientific">Catenulispora pinistramenti</name>
    <dbReference type="NCBI Taxonomy" id="2705254"/>
    <lineage>
        <taxon>Bacteria</taxon>
        <taxon>Bacillati</taxon>
        <taxon>Actinomycetota</taxon>
        <taxon>Actinomycetes</taxon>
        <taxon>Catenulisporales</taxon>
        <taxon>Catenulisporaceae</taxon>
        <taxon>Catenulispora</taxon>
    </lineage>
</organism>
<dbReference type="InterPro" id="IPR050268">
    <property type="entry name" value="NADH-dep_flavin_reductase"/>
</dbReference>
<name>A0ABS5L0Q1_9ACTN</name>
<dbReference type="EMBL" id="JAAFYZ010000162">
    <property type="protein sequence ID" value="MBS2551921.1"/>
    <property type="molecule type" value="Genomic_DNA"/>
</dbReference>
<dbReference type="PANTHER" id="PTHR30466">
    <property type="entry name" value="FLAVIN REDUCTASE"/>
    <property type="match status" value="1"/>
</dbReference>
<evidence type="ECO:0000256" key="1">
    <source>
        <dbReference type="ARBA" id="ARBA00008898"/>
    </source>
</evidence>
<dbReference type="Proteomes" id="UP000730482">
    <property type="component" value="Unassembled WGS sequence"/>
</dbReference>
<evidence type="ECO:0000259" key="3">
    <source>
        <dbReference type="SMART" id="SM00903"/>
    </source>
</evidence>
<keyword evidence="2" id="KW-0560">Oxidoreductase</keyword>
<dbReference type="RefSeq" id="WP_212017019.1">
    <property type="nucleotide sequence ID" value="NZ_JAAFYZ010000162.1"/>
</dbReference>
<dbReference type="PANTHER" id="PTHR30466:SF11">
    <property type="entry name" value="FLAVIN-DEPENDENT MONOOXYGENASE, REDUCTASE SUBUNIT HSAB"/>
    <property type="match status" value="1"/>
</dbReference>
<evidence type="ECO:0000256" key="2">
    <source>
        <dbReference type="ARBA" id="ARBA00023002"/>
    </source>
</evidence>
<keyword evidence="5" id="KW-1185">Reference proteome</keyword>
<dbReference type="SUPFAM" id="SSF50475">
    <property type="entry name" value="FMN-binding split barrel"/>
    <property type="match status" value="1"/>
</dbReference>
<feature type="domain" description="Flavin reductase like" evidence="3">
    <location>
        <begin position="19"/>
        <end position="164"/>
    </location>
</feature>
<evidence type="ECO:0000313" key="4">
    <source>
        <dbReference type="EMBL" id="MBS2551921.1"/>
    </source>
</evidence>
<comment type="caution">
    <text evidence="4">The sequence shown here is derived from an EMBL/GenBank/DDBJ whole genome shotgun (WGS) entry which is preliminary data.</text>
</comment>
<protein>
    <submittedName>
        <fullName evidence="4">Flavin reductase family protein</fullName>
    </submittedName>
</protein>
<dbReference type="Gene3D" id="2.30.110.10">
    <property type="entry name" value="Electron Transport, Fmn-binding Protein, Chain A"/>
    <property type="match status" value="1"/>
</dbReference>
<comment type="similarity">
    <text evidence="1">Belongs to the non-flavoprotein flavin reductase family.</text>
</comment>
<evidence type="ECO:0000313" key="5">
    <source>
        <dbReference type="Proteomes" id="UP000730482"/>
    </source>
</evidence>
<gene>
    <name evidence="4" type="ORF">KGQ19_34160</name>
</gene>
<proteinExistence type="inferred from homology"/>
<dbReference type="InterPro" id="IPR002563">
    <property type="entry name" value="Flavin_Rdtase-like_dom"/>
</dbReference>